<comment type="similarity">
    <text evidence="1 6">Belongs to the sigma-70 factor family. ECF subfamily.</text>
</comment>
<evidence type="ECO:0000313" key="9">
    <source>
        <dbReference type="EMBL" id="MCR9014317.1"/>
    </source>
</evidence>
<dbReference type="PANTHER" id="PTHR43133">
    <property type="entry name" value="RNA POLYMERASE ECF-TYPE SIGMA FACTO"/>
    <property type="match status" value="1"/>
</dbReference>
<dbReference type="EMBL" id="JANSUY010000002">
    <property type="protein sequence ID" value="MCR9014317.1"/>
    <property type="molecule type" value="Genomic_DNA"/>
</dbReference>
<keyword evidence="3 6" id="KW-0731">Sigma factor</keyword>
<dbReference type="NCBIfam" id="TIGR02937">
    <property type="entry name" value="sigma70-ECF"/>
    <property type="match status" value="1"/>
</dbReference>
<evidence type="ECO:0000256" key="3">
    <source>
        <dbReference type="ARBA" id="ARBA00023082"/>
    </source>
</evidence>
<reference evidence="9" key="1">
    <citation type="submission" date="2022-08" db="EMBL/GenBank/DDBJ databases">
        <authorList>
            <person name="Zhang D."/>
        </authorList>
    </citation>
    <scope>NUCLEOTIDE SEQUENCE</scope>
    <source>
        <strain evidence="9">XJ19-11</strain>
    </source>
</reference>
<dbReference type="InterPro" id="IPR014284">
    <property type="entry name" value="RNA_pol_sigma-70_dom"/>
</dbReference>
<dbReference type="PROSITE" id="PS01063">
    <property type="entry name" value="SIGMA70_ECF"/>
    <property type="match status" value="1"/>
</dbReference>
<dbReference type="InterPro" id="IPR039425">
    <property type="entry name" value="RNA_pol_sigma-70-like"/>
</dbReference>
<feature type="domain" description="RNA polymerase sigma-70 region 2" evidence="7">
    <location>
        <begin position="11"/>
        <end position="77"/>
    </location>
</feature>
<evidence type="ECO:0000256" key="2">
    <source>
        <dbReference type="ARBA" id="ARBA00023015"/>
    </source>
</evidence>
<dbReference type="InterPro" id="IPR036388">
    <property type="entry name" value="WH-like_DNA-bd_sf"/>
</dbReference>
<keyword evidence="10" id="KW-1185">Reference proteome</keyword>
<dbReference type="SUPFAM" id="SSF88659">
    <property type="entry name" value="Sigma3 and sigma4 domains of RNA polymerase sigma factors"/>
    <property type="match status" value="1"/>
</dbReference>
<evidence type="ECO:0000256" key="4">
    <source>
        <dbReference type="ARBA" id="ARBA00023125"/>
    </source>
</evidence>
<evidence type="ECO:0000259" key="7">
    <source>
        <dbReference type="Pfam" id="PF04542"/>
    </source>
</evidence>
<dbReference type="GO" id="GO:0016987">
    <property type="term" value="F:sigma factor activity"/>
    <property type="evidence" value="ECO:0007669"/>
    <property type="project" value="UniProtKB-KW"/>
</dbReference>
<dbReference type="AlphaFoldDB" id="A0A9X2P3C0"/>
<name>A0A9X2P3C0_9BACT</name>
<dbReference type="InterPro" id="IPR013249">
    <property type="entry name" value="RNA_pol_sigma70_r4_t2"/>
</dbReference>
<protein>
    <recommendedName>
        <fullName evidence="6">RNA polymerase sigma factor</fullName>
    </recommendedName>
</protein>
<sequence>MSKSVSFEKAYQECYPSIRRLCRSYAADPEEAEDLIQETFISAWENWHRFRQESRVSTWIYRIAVNVCLTYLRKSRKKPVSRLENSPESEVISNPEDGTEEQIQHLYHCIGQLRPADRILITLVLEELPYLEISAITGIKENTIAVRIHRIKKELTEIYQRHERI</sequence>
<dbReference type="GO" id="GO:0003677">
    <property type="term" value="F:DNA binding"/>
    <property type="evidence" value="ECO:0007669"/>
    <property type="project" value="UniProtKB-KW"/>
</dbReference>
<accession>A0A9X2P3C0</accession>
<proteinExistence type="inferred from homology"/>
<evidence type="ECO:0000256" key="1">
    <source>
        <dbReference type="ARBA" id="ARBA00010641"/>
    </source>
</evidence>
<dbReference type="Pfam" id="PF04542">
    <property type="entry name" value="Sigma70_r2"/>
    <property type="match status" value="1"/>
</dbReference>
<keyword evidence="4 6" id="KW-0238">DNA-binding</keyword>
<organism evidence="9 10">
    <name type="scientific">Aquiflexum gelatinilyticum</name>
    <dbReference type="NCBI Taxonomy" id="2961943"/>
    <lineage>
        <taxon>Bacteria</taxon>
        <taxon>Pseudomonadati</taxon>
        <taxon>Bacteroidota</taxon>
        <taxon>Cytophagia</taxon>
        <taxon>Cytophagales</taxon>
        <taxon>Cyclobacteriaceae</taxon>
        <taxon>Aquiflexum</taxon>
    </lineage>
</organism>
<gene>
    <name evidence="9" type="ORF">NU887_04675</name>
</gene>
<dbReference type="Pfam" id="PF08281">
    <property type="entry name" value="Sigma70_r4_2"/>
    <property type="match status" value="1"/>
</dbReference>
<dbReference type="InterPro" id="IPR013325">
    <property type="entry name" value="RNA_pol_sigma_r2"/>
</dbReference>
<dbReference type="Gene3D" id="1.10.10.10">
    <property type="entry name" value="Winged helix-like DNA-binding domain superfamily/Winged helix DNA-binding domain"/>
    <property type="match status" value="1"/>
</dbReference>
<dbReference type="Proteomes" id="UP001142175">
    <property type="component" value="Unassembled WGS sequence"/>
</dbReference>
<dbReference type="RefSeq" id="WP_258422199.1">
    <property type="nucleotide sequence ID" value="NZ_JANSUY010000002.1"/>
</dbReference>
<dbReference type="SUPFAM" id="SSF88946">
    <property type="entry name" value="Sigma2 domain of RNA polymerase sigma factors"/>
    <property type="match status" value="1"/>
</dbReference>
<evidence type="ECO:0000259" key="8">
    <source>
        <dbReference type="Pfam" id="PF08281"/>
    </source>
</evidence>
<keyword evidence="2 6" id="KW-0805">Transcription regulation</keyword>
<keyword evidence="5 6" id="KW-0804">Transcription</keyword>
<dbReference type="PANTHER" id="PTHR43133:SF45">
    <property type="entry name" value="RNA POLYMERASE ECF-TYPE SIGMA FACTOR"/>
    <property type="match status" value="1"/>
</dbReference>
<dbReference type="Gene3D" id="1.10.1740.10">
    <property type="match status" value="1"/>
</dbReference>
<dbReference type="InterPro" id="IPR000838">
    <property type="entry name" value="RNA_pol_sigma70_ECF_CS"/>
</dbReference>
<dbReference type="InterPro" id="IPR013324">
    <property type="entry name" value="RNA_pol_sigma_r3/r4-like"/>
</dbReference>
<comment type="caution">
    <text evidence="9">The sequence shown here is derived from an EMBL/GenBank/DDBJ whole genome shotgun (WGS) entry which is preliminary data.</text>
</comment>
<evidence type="ECO:0000313" key="10">
    <source>
        <dbReference type="Proteomes" id="UP001142175"/>
    </source>
</evidence>
<dbReference type="GO" id="GO:0006352">
    <property type="term" value="P:DNA-templated transcription initiation"/>
    <property type="evidence" value="ECO:0007669"/>
    <property type="project" value="InterPro"/>
</dbReference>
<feature type="domain" description="RNA polymerase sigma factor 70 region 4 type 2" evidence="8">
    <location>
        <begin position="106"/>
        <end position="155"/>
    </location>
</feature>
<evidence type="ECO:0000256" key="5">
    <source>
        <dbReference type="ARBA" id="ARBA00023163"/>
    </source>
</evidence>
<dbReference type="InterPro" id="IPR007627">
    <property type="entry name" value="RNA_pol_sigma70_r2"/>
</dbReference>
<evidence type="ECO:0000256" key="6">
    <source>
        <dbReference type="RuleBase" id="RU000716"/>
    </source>
</evidence>